<dbReference type="Proteomes" id="UP000077202">
    <property type="component" value="Unassembled WGS sequence"/>
</dbReference>
<gene>
    <name evidence="2" type="ORF">AXG93_93s1420</name>
</gene>
<evidence type="ECO:0000313" key="2">
    <source>
        <dbReference type="EMBL" id="OAE36003.1"/>
    </source>
</evidence>
<feature type="region of interest" description="Disordered" evidence="1">
    <location>
        <begin position="189"/>
        <end position="213"/>
    </location>
</feature>
<evidence type="ECO:0000256" key="1">
    <source>
        <dbReference type="SAM" id="MobiDB-lite"/>
    </source>
</evidence>
<sequence>MISHEGALALKNVNGGTSTMSGTQCTPGLRFRIAHKDEHLSRTILCLQQQQLVLVVVVHEGRKEGWMESEEGSDSDSGSDEHLELEVLKTARGGAAAAHRKHGRANSGVPLRSAEQLAREFAGDGDHMGQQWTSAARHVYGSRADLRTLIHISKHPRTVRTAAPYELREEMMVVQATATISCPDVCVSRSEDPGFEASPSVPRQPLTRSEEPH</sequence>
<proteinExistence type="predicted"/>
<dbReference type="EMBL" id="LVLJ01000012">
    <property type="protein sequence ID" value="OAE36003.1"/>
    <property type="molecule type" value="Genomic_DNA"/>
</dbReference>
<accession>A0A176WTX7</accession>
<comment type="caution">
    <text evidence="2">The sequence shown here is derived from an EMBL/GenBank/DDBJ whole genome shotgun (WGS) entry which is preliminary data.</text>
</comment>
<evidence type="ECO:0000313" key="3">
    <source>
        <dbReference type="Proteomes" id="UP000077202"/>
    </source>
</evidence>
<name>A0A176WTX7_MARPO</name>
<reference evidence="2" key="1">
    <citation type="submission" date="2016-03" db="EMBL/GenBank/DDBJ databases">
        <title>Mechanisms controlling the formation of the plant cell surface in tip-growing cells are functionally conserved among land plants.</title>
        <authorList>
            <person name="Honkanen S."/>
            <person name="Jones V.A."/>
            <person name="Morieri G."/>
            <person name="Champion C."/>
            <person name="Hetherington A.J."/>
            <person name="Kelly S."/>
            <person name="Saint-Marcoux D."/>
            <person name="Proust H."/>
            <person name="Prescott H."/>
            <person name="Dolan L."/>
        </authorList>
    </citation>
    <scope>NUCLEOTIDE SEQUENCE [LARGE SCALE GENOMIC DNA]</scope>
    <source>
        <tissue evidence="2">Whole gametophyte</tissue>
    </source>
</reference>
<organism evidence="2 3">
    <name type="scientific">Marchantia polymorpha subsp. ruderalis</name>
    <dbReference type="NCBI Taxonomy" id="1480154"/>
    <lineage>
        <taxon>Eukaryota</taxon>
        <taxon>Viridiplantae</taxon>
        <taxon>Streptophyta</taxon>
        <taxon>Embryophyta</taxon>
        <taxon>Marchantiophyta</taxon>
        <taxon>Marchantiopsida</taxon>
        <taxon>Marchantiidae</taxon>
        <taxon>Marchantiales</taxon>
        <taxon>Marchantiaceae</taxon>
        <taxon>Marchantia</taxon>
    </lineage>
</organism>
<dbReference type="AlphaFoldDB" id="A0A176WTX7"/>
<keyword evidence="3" id="KW-1185">Reference proteome</keyword>
<protein>
    <submittedName>
        <fullName evidence="2">Uncharacterized protein</fullName>
    </submittedName>
</protein>